<evidence type="ECO:0000313" key="2">
    <source>
        <dbReference type="Proteomes" id="UP001523565"/>
    </source>
</evidence>
<proteinExistence type="predicted"/>
<dbReference type="RefSeq" id="WP_262068346.1">
    <property type="nucleotide sequence ID" value="NZ_JAMXOC010000003.1"/>
</dbReference>
<sequence length="162" mass="18879">MGTKKLINNQKELEGKVGLFGTLADHGCGIVGLYNAELLLNGDAMPLERYQEYINRKPLWRTGFLGARGIHPLTLWWFFKRRGYRVKWRFRWGKIAPSENTVFLISSYYLRRKRFGGHFQAATFKPGEPLKTTNPSGTYQDFQAFRKETKKLPFMIILEISK</sequence>
<gene>
    <name evidence="1" type="ORF">NK118_04140</name>
</gene>
<evidence type="ECO:0000313" key="1">
    <source>
        <dbReference type="EMBL" id="MCP1109438.1"/>
    </source>
</evidence>
<dbReference type="EMBL" id="JAMZFV010000003">
    <property type="protein sequence ID" value="MCP1109438.1"/>
    <property type="molecule type" value="Genomic_DNA"/>
</dbReference>
<protein>
    <submittedName>
        <fullName evidence="1">Uncharacterized protein</fullName>
    </submittedName>
</protein>
<name>A0ABT1EFM2_9FIRM</name>
<accession>A0ABT1EFM2</accession>
<organism evidence="1 2">
    <name type="scientific">Ohessyouella blattaphilus</name>
    <dbReference type="NCBI Taxonomy" id="2949333"/>
    <lineage>
        <taxon>Bacteria</taxon>
        <taxon>Bacillati</taxon>
        <taxon>Bacillota</taxon>
        <taxon>Clostridia</taxon>
        <taxon>Lachnospirales</taxon>
        <taxon>Lachnospiraceae</taxon>
        <taxon>Ohessyouella</taxon>
    </lineage>
</organism>
<dbReference type="Proteomes" id="UP001523565">
    <property type="component" value="Unassembled WGS sequence"/>
</dbReference>
<comment type="caution">
    <text evidence="1">The sequence shown here is derived from an EMBL/GenBank/DDBJ whole genome shotgun (WGS) entry which is preliminary data.</text>
</comment>
<keyword evidence="2" id="KW-1185">Reference proteome</keyword>
<reference evidence="1 2" key="1">
    <citation type="journal article" date="2022" name="Genome Biol. Evol.">
        <title>Host diet, physiology and behaviors set the stage for Lachnospiraceae cladogenesis.</title>
        <authorList>
            <person name="Vera-Ponce De Leon A."/>
            <person name="Schneider M."/>
            <person name="Jahnes B.C."/>
            <person name="Sadowski V."/>
            <person name="Camuy-Velez L.A."/>
            <person name="Duan J."/>
            <person name="Sabree Z.L."/>
        </authorList>
    </citation>
    <scope>NUCLEOTIDE SEQUENCE [LARGE SCALE GENOMIC DNA]</scope>
    <source>
        <strain evidence="1 2">PAL227</strain>
    </source>
</reference>